<dbReference type="STRING" id="36166.T1GGX7"/>
<reference evidence="16" key="1">
    <citation type="submission" date="2013-02" db="EMBL/GenBank/DDBJ databases">
        <authorList>
            <person name="Hughes D."/>
        </authorList>
    </citation>
    <scope>NUCLEOTIDE SEQUENCE</scope>
    <source>
        <strain>Durham</strain>
        <strain evidence="16">NC isolate 2 -- Noor lab</strain>
    </source>
</reference>
<evidence type="ECO:0000256" key="5">
    <source>
        <dbReference type="ARBA" id="ARBA00022490"/>
    </source>
</evidence>
<proteinExistence type="predicted"/>
<evidence type="ECO:0000256" key="10">
    <source>
        <dbReference type="ARBA" id="ARBA00023034"/>
    </source>
</evidence>
<dbReference type="PANTHER" id="PTHR19237:SF20">
    <property type="entry name" value="NUCLEOBINDIN 1"/>
    <property type="match status" value="1"/>
</dbReference>
<protein>
    <recommendedName>
        <fullName evidence="14">NUCB1-like N-terminal domain-containing protein</fullName>
    </recommendedName>
</protein>
<name>T1GGX7_MEGSC</name>
<evidence type="ECO:0000256" key="12">
    <source>
        <dbReference type="SAM" id="MobiDB-lite"/>
    </source>
</evidence>
<comment type="subcellular location">
    <subcellularLocation>
        <location evidence="2">Cytoplasm</location>
    </subcellularLocation>
    <subcellularLocation>
        <location evidence="3">Golgi apparatus</location>
    </subcellularLocation>
    <subcellularLocation>
        <location evidence="1">Membrane</location>
    </subcellularLocation>
    <subcellularLocation>
        <location evidence="4">Secreted</location>
    </subcellularLocation>
</comment>
<dbReference type="Pfam" id="PF25434">
    <property type="entry name" value="NUCB1_N"/>
    <property type="match status" value="1"/>
</dbReference>
<feature type="region of interest" description="Disordered" evidence="12">
    <location>
        <begin position="323"/>
        <end position="356"/>
    </location>
</feature>
<dbReference type="OMA" id="QETDTNH"/>
<evidence type="ECO:0000256" key="2">
    <source>
        <dbReference type="ARBA" id="ARBA00004496"/>
    </source>
</evidence>
<feature type="signal peptide" evidence="13">
    <location>
        <begin position="1"/>
        <end position="18"/>
    </location>
</feature>
<sequence>MRLIGYLGIIACIGLAVSLPVTPKKEEKKEEHPSEDLSSVLEYERYLKEVVEALESDPDFRKKLENAPEADIRSGKIAQELEYVGHNVRSKLDEIKRNEIDRLRKLVKKESFEGCSNGPSFGSHQQHTFEIDDLHKLIKKTSSDLAEADKKRRDEFKQYELQKEFEKNALEKEMDEESKKRYEEELKQKKEKHNKHDKLHHPGNKAQLEEVWEKQDHMDPEDFDPKSFFMMHDIDSNGHWDESEVKALFVKELDKVYQSGIPEDDMHGLISFQEFLDQTKREEFQKDPEWETVDNQPQFTHEEYLEFERKRQEEIQKLIAQGAMPPHPQMPYGYHANGQPNHPNLPPPHYQQHPGVPVHLNQNQVYEHVPQGQQYQQVPQQQFVPQQQHQQGQIHQQVPQYQQQQQQYQQQTQQVPQQQYQQQQQQPQYQQQAQPQQQQAQAPQQQVPQQQVPQQQAQAPQQQVQQQQASQQQVPQQQAQAAKQQVPQQQQNQGQQNINNNQIH</sequence>
<feature type="compositionally biased region" description="Basic and acidic residues" evidence="12">
    <location>
        <begin position="170"/>
        <end position="188"/>
    </location>
</feature>
<feature type="domain" description="NUCB1-like N-terminal" evidence="14">
    <location>
        <begin position="24"/>
        <end position="141"/>
    </location>
</feature>
<dbReference type="GO" id="GO:0005793">
    <property type="term" value="C:endoplasmic reticulum-Golgi intermediate compartment"/>
    <property type="evidence" value="ECO:0007669"/>
    <property type="project" value="TreeGrafter"/>
</dbReference>
<dbReference type="InterPro" id="IPR011992">
    <property type="entry name" value="EF-hand-dom_pair"/>
</dbReference>
<dbReference type="PANTHER" id="PTHR19237">
    <property type="entry name" value="NUCLEOBINDIN"/>
    <property type="match status" value="1"/>
</dbReference>
<keyword evidence="6" id="KW-0964">Secreted</keyword>
<evidence type="ECO:0000313" key="16">
    <source>
        <dbReference type="Proteomes" id="UP000015102"/>
    </source>
</evidence>
<dbReference type="AlphaFoldDB" id="T1GGX7"/>
<evidence type="ECO:0000256" key="6">
    <source>
        <dbReference type="ARBA" id="ARBA00022525"/>
    </source>
</evidence>
<accession>T1GGX7</accession>
<keyword evidence="5" id="KW-0963">Cytoplasm</keyword>
<evidence type="ECO:0000256" key="8">
    <source>
        <dbReference type="ARBA" id="ARBA00022729"/>
    </source>
</evidence>
<dbReference type="SUPFAM" id="SSF47473">
    <property type="entry name" value="EF-hand"/>
    <property type="match status" value="1"/>
</dbReference>
<dbReference type="GO" id="GO:0005794">
    <property type="term" value="C:Golgi apparatus"/>
    <property type="evidence" value="ECO:0007669"/>
    <property type="project" value="UniProtKB-SubCell"/>
</dbReference>
<keyword evidence="8 13" id="KW-0732">Signal</keyword>
<feature type="compositionally biased region" description="Low complexity" evidence="12">
    <location>
        <begin position="476"/>
        <end position="496"/>
    </location>
</feature>
<evidence type="ECO:0000256" key="11">
    <source>
        <dbReference type="ARBA" id="ARBA00023136"/>
    </source>
</evidence>
<evidence type="ECO:0000256" key="3">
    <source>
        <dbReference type="ARBA" id="ARBA00004555"/>
    </source>
</evidence>
<evidence type="ECO:0000256" key="7">
    <source>
        <dbReference type="ARBA" id="ARBA00022553"/>
    </source>
</evidence>
<keyword evidence="7" id="KW-0597">Phosphoprotein</keyword>
<dbReference type="EnsemblMetazoa" id="MESCA002658-RA">
    <property type="protein sequence ID" value="MESCA002658-PA"/>
    <property type="gene ID" value="MESCA002658"/>
</dbReference>
<evidence type="ECO:0000256" key="9">
    <source>
        <dbReference type="ARBA" id="ARBA00022737"/>
    </source>
</evidence>
<evidence type="ECO:0000256" key="4">
    <source>
        <dbReference type="ARBA" id="ARBA00004613"/>
    </source>
</evidence>
<dbReference type="Proteomes" id="UP000015102">
    <property type="component" value="Unassembled WGS sequence"/>
</dbReference>
<feature type="compositionally biased region" description="Basic residues" evidence="12">
    <location>
        <begin position="189"/>
        <end position="202"/>
    </location>
</feature>
<dbReference type="GO" id="GO:0070062">
    <property type="term" value="C:extracellular exosome"/>
    <property type="evidence" value="ECO:0007669"/>
    <property type="project" value="TreeGrafter"/>
</dbReference>
<dbReference type="InterPro" id="IPR057576">
    <property type="entry name" value="NUCB1_N"/>
</dbReference>
<dbReference type="HOGENOM" id="CLU_031153_3_0_1"/>
<evidence type="ECO:0000256" key="1">
    <source>
        <dbReference type="ARBA" id="ARBA00004370"/>
    </source>
</evidence>
<dbReference type="InterPro" id="IPR040250">
    <property type="entry name" value="Nucleobindin"/>
</dbReference>
<keyword evidence="11" id="KW-0472">Membrane</keyword>
<feature type="region of interest" description="Disordered" evidence="12">
    <location>
        <begin position="476"/>
        <end position="504"/>
    </location>
</feature>
<keyword evidence="10" id="KW-0333">Golgi apparatus</keyword>
<dbReference type="Gene3D" id="1.10.238.10">
    <property type="entry name" value="EF-hand"/>
    <property type="match status" value="1"/>
</dbReference>
<evidence type="ECO:0000313" key="15">
    <source>
        <dbReference type="EnsemblMetazoa" id="MESCA002658-PA"/>
    </source>
</evidence>
<evidence type="ECO:0000259" key="14">
    <source>
        <dbReference type="Pfam" id="PF25434"/>
    </source>
</evidence>
<dbReference type="EMBL" id="CAQQ02064508">
    <property type="status" value="NOT_ANNOTATED_CDS"/>
    <property type="molecule type" value="Genomic_DNA"/>
</dbReference>
<feature type="region of interest" description="Disordered" evidence="12">
    <location>
        <begin position="432"/>
        <end position="454"/>
    </location>
</feature>
<dbReference type="GO" id="GO:0016020">
    <property type="term" value="C:membrane"/>
    <property type="evidence" value="ECO:0007669"/>
    <property type="project" value="UniProtKB-SubCell"/>
</dbReference>
<feature type="region of interest" description="Disordered" evidence="12">
    <location>
        <begin position="170"/>
        <end position="202"/>
    </location>
</feature>
<dbReference type="GO" id="GO:0005509">
    <property type="term" value="F:calcium ion binding"/>
    <property type="evidence" value="ECO:0007669"/>
    <property type="project" value="TreeGrafter"/>
</dbReference>
<feature type="region of interest" description="Disordered" evidence="12">
    <location>
        <begin position="372"/>
        <end position="395"/>
    </location>
</feature>
<reference evidence="15" key="2">
    <citation type="submission" date="2015-06" db="UniProtKB">
        <authorList>
            <consortium name="EnsemblMetazoa"/>
        </authorList>
    </citation>
    <scope>IDENTIFICATION</scope>
</reference>
<organism evidence="15 16">
    <name type="scientific">Megaselia scalaris</name>
    <name type="common">Humpbacked fly</name>
    <name type="synonym">Phora scalaris</name>
    <dbReference type="NCBI Taxonomy" id="36166"/>
    <lineage>
        <taxon>Eukaryota</taxon>
        <taxon>Metazoa</taxon>
        <taxon>Ecdysozoa</taxon>
        <taxon>Arthropoda</taxon>
        <taxon>Hexapoda</taxon>
        <taxon>Insecta</taxon>
        <taxon>Pterygota</taxon>
        <taxon>Neoptera</taxon>
        <taxon>Endopterygota</taxon>
        <taxon>Diptera</taxon>
        <taxon>Brachycera</taxon>
        <taxon>Muscomorpha</taxon>
        <taxon>Platypezoidea</taxon>
        <taxon>Phoridae</taxon>
        <taxon>Megaseliini</taxon>
        <taxon>Megaselia</taxon>
    </lineage>
</organism>
<feature type="chain" id="PRO_5004588291" description="NUCB1-like N-terminal domain-containing protein" evidence="13">
    <location>
        <begin position="19"/>
        <end position="504"/>
    </location>
</feature>
<keyword evidence="9" id="KW-0677">Repeat</keyword>
<keyword evidence="16" id="KW-1185">Reference proteome</keyword>
<evidence type="ECO:0000256" key="13">
    <source>
        <dbReference type="SAM" id="SignalP"/>
    </source>
</evidence>